<gene>
    <name evidence="2" type="ORF">IFM53868_06356</name>
</gene>
<dbReference type="InterPro" id="IPR029069">
    <property type="entry name" value="HotDog_dom_sf"/>
</dbReference>
<dbReference type="Gene3D" id="3.10.129.10">
    <property type="entry name" value="Hotdog Thioesterase"/>
    <property type="match status" value="1"/>
</dbReference>
<comment type="caution">
    <text evidence="2">The sequence shown here is derived from an EMBL/GenBank/DDBJ whole genome shotgun (WGS) entry which is preliminary data.</text>
</comment>
<dbReference type="Proteomes" id="UP000465266">
    <property type="component" value="Unassembled WGS sequence"/>
</dbReference>
<reference evidence="2 3" key="1">
    <citation type="submission" date="2020-01" db="EMBL/GenBank/DDBJ databases">
        <title>Draft genome sequence of Aspergillus udagawae IFM 53868.</title>
        <authorList>
            <person name="Takahashi H."/>
            <person name="Yaguchi T."/>
        </authorList>
    </citation>
    <scope>NUCLEOTIDE SEQUENCE [LARGE SCALE GENOMIC DNA]</scope>
    <source>
        <strain evidence="2 3">IFM 53868</strain>
    </source>
</reference>
<accession>A0ABQ1AZM7</accession>
<dbReference type="SUPFAM" id="SSF54637">
    <property type="entry name" value="Thioesterase/thiol ester dehydrase-isomerase"/>
    <property type="match status" value="1"/>
</dbReference>
<evidence type="ECO:0000313" key="3">
    <source>
        <dbReference type="Proteomes" id="UP000465266"/>
    </source>
</evidence>
<dbReference type="InterPro" id="IPR006683">
    <property type="entry name" value="Thioestr_dom"/>
</dbReference>
<protein>
    <recommendedName>
        <fullName evidence="1">Thioesterase domain-containing protein</fullName>
    </recommendedName>
</protein>
<dbReference type="PANTHER" id="PTHR47260">
    <property type="entry name" value="UPF0644 PROTEIN PB2B4.06"/>
    <property type="match status" value="1"/>
</dbReference>
<sequence>MAKRHPFFEPGLEIPSKDIDFFSSQLERSTSNSFFNKVLNTDGTIPHLLAMVRKETLNLPNNAIKSDFDPHFIVFVHLMPDLCGFQDTVHGGVLAALLDEALGLCAESNETVSNSQVRLCTAGLEISYRSPVFAPSVALIKTWIRRREGRKWFLEAKLLNQDGKVQVEARTLYVSARVESAL</sequence>
<evidence type="ECO:0000259" key="1">
    <source>
        <dbReference type="Pfam" id="PF03061"/>
    </source>
</evidence>
<dbReference type="PANTHER" id="PTHR47260:SF3">
    <property type="entry name" value="THIOESTERASE FAMILY PROTEIN (AFU_ORTHOLOGUE AFUA_7G03960)"/>
    <property type="match status" value="1"/>
</dbReference>
<proteinExistence type="predicted"/>
<feature type="domain" description="Thioesterase" evidence="1">
    <location>
        <begin position="88"/>
        <end position="165"/>
    </location>
</feature>
<dbReference type="InterPro" id="IPR052061">
    <property type="entry name" value="PTE-AB_protein"/>
</dbReference>
<dbReference type="CDD" id="cd03443">
    <property type="entry name" value="PaaI_thioesterase"/>
    <property type="match status" value="1"/>
</dbReference>
<dbReference type="EMBL" id="BLKG01000071">
    <property type="protein sequence ID" value="GFF90998.1"/>
    <property type="molecule type" value="Genomic_DNA"/>
</dbReference>
<name>A0ABQ1AZM7_9EURO</name>
<dbReference type="Pfam" id="PF03061">
    <property type="entry name" value="4HBT"/>
    <property type="match status" value="1"/>
</dbReference>
<evidence type="ECO:0000313" key="2">
    <source>
        <dbReference type="EMBL" id="GFF90998.1"/>
    </source>
</evidence>
<organism evidence="2 3">
    <name type="scientific">Aspergillus udagawae</name>
    <dbReference type="NCBI Taxonomy" id="91492"/>
    <lineage>
        <taxon>Eukaryota</taxon>
        <taxon>Fungi</taxon>
        <taxon>Dikarya</taxon>
        <taxon>Ascomycota</taxon>
        <taxon>Pezizomycotina</taxon>
        <taxon>Eurotiomycetes</taxon>
        <taxon>Eurotiomycetidae</taxon>
        <taxon>Eurotiales</taxon>
        <taxon>Aspergillaceae</taxon>
        <taxon>Aspergillus</taxon>
        <taxon>Aspergillus subgen. Fumigati</taxon>
    </lineage>
</organism>
<keyword evidence="3" id="KW-1185">Reference proteome</keyword>